<keyword evidence="2" id="KW-0808">Transferase</keyword>
<keyword evidence="1" id="KW-0328">Glycosyltransferase</keyword>
<sequence>MSDDIADTGVKDKVESATLTLDFNVQAIEGVTLAGPPGIMERDLMSPYVWQEPDGRFGLLVRAVPRPGGQAGGDPADTGVIWGGWSDDGRHFVMLDAPSIAAGPGEHDAGGVEDPTVLRHDDGSYVVYYTGVRADRAHGELSYAAGPSIDRLEKSGVVLASSKSEGNTKEATVERTVDGRWRLFYEYAADEASRVGLAIGQGEVGPWEEQPTPFMPREASWDDWHLSTGPLLTDDPDMPVMFYNGATRDARWRIGWIAFDRDCRTVVARGIEPLVTPPPVDDRTATDIAFAASVVVDRGAVWLYYSLEDRRLARARIRRS</sequence>
<dbReference type="Proteomes" id="UP001230685">
    <property type="component" value="Unassembled WGS sequence"/>
</dbReference>
<keyword evidence="5" id="KW-1185">Reference proteome</keyword>
<name>A0ABT9ELS7_9SPHN</name>
<proteinExistence type="inferred from homology"/>
<comment type="caution">
    <text evidence="4">The sequence shown here is derived from an EMBL/GenBank/DDBJ whole genome shotgun (WGS) entry which is preliminary data.</text>
</comment>
<keyword evidence="4" id="KW-0326">Glycosidase</keyword>
<evidence type="ECO:0000313" key="5">
    <source>
        <dbReference type="Proteomes" id="UP001230685"/>
    </source>
</evidence>
<dbReference type="InterPro" id="IPR007184">
    <property type="entry name" value="Mannoside_phosphorylase"/>
</dbReference>
<dbReference type="GO" id="GO:0016798">
    <property type="term" value="F:hydrolase activity, acting on glycosyl bonds"/>
    <property type="evidence" value="ECO:0007669"/>
    <property type="project" value="UniProtKB-KW"/>
</dbReference>
<protein>
    <submittedName>
        <fullName evidence="4">Glycosidase</fullName>
    </submittedName>
</protein>
<reference evidence="4 5" key="1">
    <citation type="submission" date="2023-07" db="EMBL/GenBank/DDBJ databases">
        <authorList>
            <person name="Kim M.K."/>
        </authorList>
    </citation>
    <scope>NUCLEOTIDE SEQUENCE [LARGE SCALE GENOMIC DNA]</scope>
    <source>
        <strain evidence="4 5">KR1UV-12</strain>
    </source>
</reference>
<gene>
    <name evidence="4" type="ORF">Q5H91_10245</name>
</gene>
<keyword evidence="4" id="KW-0378">Hydrolase</keyword>
<accession>A0ABT9ELS7</accession>
<dbReference type="SUPFAM" id="SSF75005">
    <property type="entry name" value="Arabinanase/levansucrase/invertase"/>
    <property type="match status" value="1"/>
</dbReference>
<organism evidence="4 5">
    <name type="scientific">Sphingomonas aurea</name>
    <dbReference type="NCBI Taxonomy" id="3063994"/>
    <lineage>
        <taxon>Bacteria</taxon>
        <taxon>Pseudomonadati</taxon>
        <taxon>Pseudomonadota</taxon>
        <taxon>Alphaproteobacteria</taxon>
        <taxon>Sphingomonadales</taxon>
        <taxon>Sphingomonadaceae</taxon>
        <taxon>Sphingomonas</taxon>
    </lineage>
</organism>
<dbReference type="EMBL" id="JAUUDS010000004">
    <property type="protein sequence ID" value="MDP1027593.1"/>
    <property type="molecule type" value="Genomic_DNA"/>
</dbReference>
<evidence type="ECO:0000313" key="4">
    <source>
        <dbReference type="EMBL" id="MDP1027593.1"/>
    </source>
</evidence>
<dbReference type="InterPro" id="IPR023296">
    <property type="entry name" value="Glyco_hydro_beta-prop_sf"/>
</dbReference>
<dbReference type="PANTHER" id="PTHR34106">
    <property type="entry name" value="GLYCOSIDASE"/>
    <property type="match status" value="1"/>
</dbReference>
<dbReference type="PANTHER" id="PTHR34106:SF5">
    <property type="entry name" value="GLYCOSIDASE"/>
    <property type="match status" value="1"/>
</dbReference>
<evidence type="ECO:0000256" key="3">
    <source>
        <dbReference type="ARBA" id="ARBA00024356"/>
    </source>
</evidence>
<dbReference type="Gene3D" id="2.115.10.20">
    <property type="entry name" value="Glycosyl hydrolase domain, family 43"/>
    <property type="match status" value="1"/>
</dbReference>
<dbReference type="RefSeq" id="WP_305173301.1">
    <property type="nucleotide sequence ID" value="NZ_JAUUDS010000004.1"/>
</dbReference>
<evidence type="ECO:0000256" key="1">
    <source>
        <dbReference type="ARBA" id="ARBA00022676"/>
    </source>
</evidence>
<comment type="similarity">
    <text evidence="3">Belongs to the glycosyl hydrolase 130 family.</text>
</comment>
<evidence type="ECO:0000256" key="2">
    <source>
        <dbReference type="ARBA" id="ARBA00022679"/>
    </source>
</evidence>